<feature type="domain" description="Sulfatase N-terminal" evidence="1">
    <location>
        <begin position="7"/>
        <end position="345"/>
    </location>
</feature>
<sequence>MADQGKPNILFIMADDIGWFNVSAYNLGVMGYRTPNIDRIARQGALFTDFYGQQSCTAGRAAFITGQTPIRTGLTKVGMPGATLGLGAEDPSVAQFLKAYGYATGQFGKNHLGDRNEHLPTVHGFDEFFGNLYHLNAEEEPEYENYPKDPAFRKKFGPRGVMKCKASDKDDTTVDEQFGKVGKQVIENTGPLTRKRMETVDEEFLGAALDFMERKTKEGGPWFCYFNPTRMHVFTHLKESSRGKSGFGLYPDGMVELDGYVGELLKKVDDLGVADSTIVVFTTDNGAEVCTWPDGGATPFRGEKDTNWEGGWRIPCVMRWPGVIEPGSVINDICSLQDFIPTFAAANGETDLVEKLKKGHPVGEKTFKVHLDGYNLLPFLSGKEKTSPRTAFLYWSDDGDMMAIRMGKYKIVFSEQRSQGINAWREPLSPMRVPKFYDLRADPFERGEESIKYNDWFMEQNFLLYSAPPVIAQWLESFKEFPPRARAASFSIDQVVEKLMPKG</sequence>
<proteinExistence type="predicted"/>
<evidence type="ECO:0000259" key="1">
    <source>
        <dbReference type="Pfam" id="PF00884"/>
    </source>
</evidence>
<dbReference type="Gene3D" id="3.30.1120.10">
    <property type="match status" value="1"/>
</dbReference>
<name>A0ABU8WJA2_9BURK</name>
<dbReference type="PANTHER" id="PTHR43751">
    <property type="entry name" value="SULFATASE"/>
    <property type="match status" value="1"/>
</dbReference>
<dbReference type="InterPro" id="IPR017850">
    <property type="entry name" value="Alkaline_phosphatase_core_sf"/>
</dbReference>
<protein>
    <submittedName>
        <fullName evidence="2">Arylsulfatase</fullName>
    </submittedName>
</protein>
<organism evidence="2 3">
    <name type="scientific">Variovorax rhizosphaerae</name>
    <dbReference type="NCBI Taxonomy" id="1836200"/>
    <lineage>
        <taxon>Bacteria</taxon>
        <taxon>Pseudomonadati</taxon>
        <taxon>Pseudomonadota</taxon>
        <taxon>Betaproteobacteria</taxon>
        <taxon>Burkholderiales</taxon>
        <taxon>Comamonadaceae</taxon>
        <taxon>Variovorax</taxon>
    </lineage>
</organism>
<evidence type="ECO:0000313" key="2">
    <source>
        <dbReference type="EMBL" id="MEJ8847602.1"/>
    </source>
</evidence>
<gene>
    <name evidence="2" type="ORF">WKW82_13165</name>
</gene>
<dbReference type="InterPro" id="IPR000917">
    <property type="entry name" value="Sulfatase_N"/>
</dbReference>
<dbReference type="InterPro" id="IPR052701">
    <property type="entry name" value="GAG_Ulvan_Degrading_Sulfatases"/>
</dbReference>
<evidence type="ECO:0000313" key="3">
    <source>
        <dbReference type="Proteomes" id="UP001385892"/>
    </source>
</evidence>
<dbReference type="Pfam" id="PF00884">
    <property type="entry name" value="Sulfatase"/>
    <property type="match status" value="1"/>
</dbReference>
<reference evidence="2 3" key="1">
    <citation type="submission" date="2024-03" db="EMBL/GenBank/DDBJ databases">
        <title>Novel species of the genus Variovorax.</title>
        <authorList>
            <person name="Liu Q."/>
            <person name="Xin Y.-H."/>
        </authorList>
    </citation>
    <scope>NUCLEOTIDE SEQUENCE [LARGE SCALE GENOMIC DNA]</scope>
    <source>
        <strain evidence="2 3">KACC 18900</strain>
    </source>
</reference>
<dbReference type="CDD" id="cd16142">
    <property type="entry name" value="ARS_like"/>
    <property type="match status" value="1"/>
</dbReference>
<dbReference type="SUPFAM" id="SSF53649">
    <property type="entry name" value="Alkaline phosphatase-like"/>
    <property type="match status" value="1"/>
</dbReference>
<dbReference type="Proteomes" id="UP001385892">
    <property type="component" value="Unassembled WGS sequence"/>
</dbReference>
<keyword evidence="3" id="KW-1185">Reference proteome</keyword>
<dbReference type="PANTHER" id="PTHR43751:SF2">
    <property type="entry name" value="SULFATASE N-TERMINAL DOMAIN-CONTAINING PROTEIN"/>
    <property type="match status" value="1"/>
</dbReference>
<dbReference type="RefSeq" id="WP_340342727.1">
    <property type="nucleotide sequence ID" value="NZ_JBBKZT010000005.1"/>
</dbReference>
<accession>A0ABU8WJA2</accession>
<comment type="caution">
    <text evidence="2">The sequence shown here is derived from an EMBL/GenBank/DDBJ whole genome shotgun (WGS) entry which is preliminary data.</text>
</comment>
<dbReference type="Gene3D" id="3.40.720.10">
    <property type="entry name" value="Alkaline Phosphatase, subunit A"/>
    <property type="match status" value="1"/>
</dbReference>
<dbReference type="EMBL" id="JBBKZT010000005">
    <property type="protein sequence ID" value="MEJ8847602.1"/>
    <property type="molecule type" value="Genomic_DNA"/>
</dbReference>